<dbReference type="SUPFAM" id="SSF69318">
    <property type="entry name" value="Integrin alpha N-terminal domain"/>
    <property type="match status" value="2"/>
</dbReference>
<evidence type="ECO:0000313" key="4">
    <source>
        <dbReference type="Proteomes" id="UP000681341"/>
    </source>
</evidence>
<dbReference type="InterPro" id="IPR013517">
    <property type="entry name" value="FG-GAP"/>
</dbReference>
<accession>A0ABS3U6A9</accession>
<keyword evidence="4" id="KW-1185">Reference proteome</keyword>
<dbReference type="PANTHER" id="PTHR44103:SF1">
    <property type="entry name" value="PROPROTEIN CONVERTASE P"/>
    <property type="match status" value="1"/>
</dbReference>
<dbReference type="InterPro" id="IPR028994">
    <property type="entry name" value="Integrin_alpha_N"/>
</dbReference>
<reference evidence="3 4" key="1">
    <citation type="submission" date="2021-03" db="EMBL/GenBank/DDBJ databases">
        <title>Glycomyces sp. nov., a novel actinomycete isolated from soil.</title>
        <authorList>
            <person name="Yang X."/>
            <person name="Xu X."/>
        </authorList>
    </citation>
    <scope>NUCLEOTIDE SEQUENCE [LARGE SCALE GENOMIC DNA]</scope>
    <source>
        <strain evidence="3 4">NEAU-S30</strain>
    </source>
</reference>
<gene>
    <name evidence="3" type="ORF">J5V16_15770</name>
</gene>
<feature type="signal peptide" evidence="2">
    <location>
        <begin position="1"/>
        <end position="30"/>
    </location>
</feature>
<dbReference type="Proteomes" id="UP000681341">
    <property type="component" value="Unassembled WGS sequence"/>
</dbReference>
<feature type="chain" id="PRO_5047447626" evidence="2">
    <location>
        <begin position="31"/>
        <end position="1008"/>
    </location>
</feature>
<organism evidence="3 4">
    <name type="scientific">Glycomyces niveus</name>
    <dbReference type="NCBI Taxonomy" id="2820287"/>
    <lineage>
        <taxon>Bacteria</taxon>
        <taxon>Bacillati</taxon>
        <taxon>Actinomycetota</taxon>
        <taxon>Actinomycetes</taxon>
        <taxon>Glycomycetales</taxon>
        <taxon>Glycomycetaceae</taxon>
        <taxon>Glycomyces</taxon>
    </lineage>
</organism>
<dbReference type="PROSITE" id="PS51318">
    <property type="entry name" value="TAT"/>
    <property type="match status" value="1"/>
</dbReference>
<evidence type="ECO:0000256" key="1">
    <source>
        <dbReference type="ARBA" id="ARBA00022729"/>
    </source>
</evidence>
<dbReference type="RefSeq" id="WP_208497387.1">
    <property type="nucleotide sequence ID" value="NZ_JAGFNP010000008.1"/>
</dbReference>
<dbReference type="PANTHER" id="PTHR44103">
    <property type="entry name" value="PROPROTEIN CONVERTASE P"/>
    <property type="match status" value="1"/>
</dbReference>
<dbReference type="Pfam" id="PF13517">
    <property type="entry name" value="FG-GAP_3"/>
    <property type="match status" value="4"/>
</dbReference>
<comment type="caution">
    <text evidence="3">The sequence shown here is derived from an EMBL/GenBank/DDBJ whole genome shotgun (WGS) entry which is preliminary data.</text>
</comment>
<protein>
    <submittedName>
        <fullName evidence="3">VCBS repeat-containing protein</fullName>
    </submittedName>
</protein>
<name>A0ABS3U6A9_9ACTN</name>
<sequence>MSPDSPRARRAGLRLLAATAAGCTAAAAFAAPAAAEIPGITGDPVAALQLVPDLDNTEMTPSSMTVDYTRADPDDTATHAVVTELVFEDPYGVLDITTSDPACDVSTPATIVCSADAAPHTEFLFDVIPASSAEDGSFDYTFKASIDGVDIAGSTGAFGVVSDYDVHNPYAHGDFVQTGVVEDDNILVKPVFYQAFDLAPTTEAVVVTFSNPVAGEGLDTTGLATARDLYDNCRATSDAAGATGLECVITDFSDAKGQFLTLSAGVAFKIGSDVVGPLDVCGCQYSVETINAATLAEEYDDLSWATSNGTSVGLTTAPEGWDGAAESKAFYWGGITLTTSENKYDLAVQEITLKGNLNTNATVTTKVSNGGSAAADDLNPASDSYLVRAQLPQGTELVRVDSDGNGTWECYGTDELDAVYSATPNTGLERFDLACTIDGLEPGQSADFTFTAKLTDTTAFQGAIEVGAVYNEDEYEGDFYNDFALIYNNAVEARYDYNRDGYEDLFVVRKSDNALRFYAGTSAGTYKSGVTVGTGWGAYDIIMAGDLTGDDIPDFLARDTRNGTLYTYPGNGKGGHGTRISNGTGWGKMGQIAVGQYDGDGDPDLIATAFSDGKMYFYEGLGNGKFGTREAGGEGWDGYDVITSLGDLDLDGFDEFLTRWNTTGVYQIYTSQGEVYDFAQDLDTYPYSNRRYEQVIGVGDLKRDGRGDIAAVDVKTGQLVVRYFDPAQGYISNASVIGSSGWSTVRLPVINLDRTYDYDGDGFSDFVAQRKSNGDILLYFGTGKGHATPWRFCEGCDGVTALAAGGDYTADGRLDVLYRFNGGLYTVHGIDDGVHYGFDGEDVYAGSGWNGMSDISGGHDYTSDGKDDLVARHSSTGVLYVYPGKGDGTFGSRITVGSGWNGMRETNAVGDLNHDGHADLLSIAKSDSCLYLYKGNGNGTFKSRVQVSCGWKSYEAITGVGDFNRDGHADFLSRRVTDGILFLYPGNGAGGHGSRVQIGTGWNAMNIG</sequence>
<evidence type="ECO:0000256" key="2">
    <source>
        <dbReference type="SAM" id="SignalP"/>
    </source>
</evidence>
<keyword evidence="1 2" id="KW-0732">Signal</keyword>
<evidence type="ECO:0000313" key="3">
    <source>
        <dbReference type="EMBL" id="MBO3734286.1"/>
    </source>
</evidence>
<dbReference type="Gene3D" id="2.130.10.130">
    <property type="entry name" value="Integrin alpha, N-terminal"/>
    <property type="match status" value="2"/>
</dbReference>
<proteinExistence type="predicted"/>
<dbReference type="InterPro" id="IPR006311">
    <property type="entry name" value="TAT_signal"/>
</dbReference>
<dbReference type="EMBL" id="JAGFNP010000008">
    <property type="protein sequence ID" value="MBO3734286.1"/>
    <property type="molecule type" value="Genomic_DNA"/>
</dbReference>